<dbReference type="SUPFAM" id="SSF55729">
    <property type="entry name" value="Acyl-CoA N-acyltransferases (Nat)"/>
    <property type="match status" value="1"/>
</dbReference>
<dbReference type="EMBL" id="MVHR01000011">
    <property type="protein sequence ID" value="ORA74334.1"/>
    <property type="molecule type" value="Genomic_DNA"/>
</dbReference>
<gene>
    <name evidence="1" type="ORF">BST25_09830</name>
</gene>
<dbReference type="InterPro" id="IPR016181">
    <property type="entry name" value="Acyl_CoA_acyltransferase"/>
</dbReference>
<dbReference type="OrthoDB" id="3788759at2"/>
<dbReference type="STRING" id="53376.BST25_09830"/>
<comment type="caution">
    <text evidence="1">The sequence shown here is derived from an EMBL/GenBank/DDBJ whole genome shotgun (WGS) entry which is preliminary data.</text>
</comment>
<accession>A0A1X0DPI7</accession>
<dbReference type="Gene3D" id="3.40.630.30">
    <property type="match status" value="1"/>
</dbReference>
<proteinExistence type="predicted"/>
<evidence type="ECO:0000313" key="1">
    <source>
        <dbReference type="EMBL" id="ORA74334.1"/>
    </source>
</evidence>
<dbReference type="PROSITE" id="PS51186">
    <property type="entry name" value="GNAT"/>
    <property type="match status" value="1"/>
</dbReference>
<dbReference type="RefSeq" id="WP_158084869.1">
    <property type="nucleotide sequence ID" value="NZ_AP022615.1"/>
</dbReference>
<dbReference type="GO" id="GO:0016747">
    <property type="term" value="F:acyltransferase activity, transferring groups other than amino-acyl groups"/>
    <property type="evidence" value="ECO:0007669"/>
    <property type="project" value="InterPro"/>
</dbReference>
<reference evidence="1 2" key="1">
    <citation type="submission" date="2017-02" db="EMBL/GenBank/DDBJ databases">
        <title>The new phylogeny of genus Mycobacterium.</title>
        <authorList>
            <person name="Tortoli E."/>
            <person name="Trovato A."/>
            <person name="Cirillo D.M."/>
        </authorList>
    </citation>
    <scope>NUCLEOTIDE SEQUENCE [LARGE SCALE GENOMIC DNA]</scope>
    <source>
        <strain evidence="1 2">DSM 44471</strain>
    </source>
</reference>
<dbReference type="AlphaFoldDB" id="A0A1X0DPI7"/>
<organism evidence="1 2">
    <name type="scientific">Mycobacterium heidelbergense</name>
    <dbReference type="NCBI Taxonomy" id="53376"/>
    <lineage>
        <taxon>Bacteria</taxon>
        <taxon>Bacillati</taxon>
        <taxon>Actinomycetota</taxon>
        <taxon>Actinomycetes</taxon>
        <taxon>Mycobacteriales</taxon>
        <taxon>Mycobacteriaceae</taxon>
        <taxon>Mycobacterium</taxon>
        <taxon>Mycobacterium simiae complex</taxon>
    </lineage>
</organism>
<protein>
    <submittedName>
        <fullName evidence="1">Uncharacterized protein</fullName>
    </submittedName>
</protein>
<dbReference type="InterPro" id="IPR000182">
    <property type="entry name" value="GNAT_dom"/>
</dbReference>
<name>A0A1X0DPI7_MYCHE</name>
<dbReference type="Pfam" id="PF00583">
    <property type="entry name" value="Acetyltransf_1"/>
    <property type="match status" value="1"/>
</dbReference>
<sequence length="191" mass="20630">MDGPPVRYAATCRLLDGRVVSLRRLTADDAEAVVALHQHLSDRDRYLRFFTLGAVGLHQLAGTMIGPGPGRYALGAFDGDRLIGVASYTVTADPTAAEIAVVVAHEDHSIGVGTALLEHLAQIAATRGIRRFVADVLTENHLMLQVISDFGWRCERLPEGSVRHVEIDLPGILREAPTGTADVPRREGQHA</sequence>
<keyword evidence="2" id="KW-1185">Reference proteome</keyword>
<dbReference type="CDD" id="cd04301">
    <property type="entry name" value="NAT_SF"/>
    <property type="match status" value="1"/>
</dbReference>
<dbReference type="Proteomes" id="UP000192566">
    <property type="component" value="Unassembled WGS sequence"/>
</dbReference>
<evidence type="ECO:0000313" key="2">
    <source>
        <dbReference type="Proteomes" id="UP000192566"/>
    </source>
</evidence>